<keyword evidence="4" id="KW-0560">Oxidoreductase</keyword>
<name>A0A410DPD9_9CLOT</name>
<evidence type="ECO:0000313" key="10">
    <source>
        <dbReference type="Proteomes" id="UP000286268"/>
    </source>
</evidence>
<dbReference type="RefSeq" id="WP_128211390.1">
    <property type="nucleotide sequence ID" value="NZ_CP025746.1"/>
</dbReference>
<dbReference type="PANTHER" id="PTHR32439:SF9">
    <property type="entry name" value="BLR3264 PROTEIN"/>
    <property type="match status" value="1"/>
</dbReference>
<proteinExistence type="predicted"/>
<dbReference type="SUPFAM" id="SSF55124">
    <property type="entry name" value="Nitrite/Sulfite reductase N-terminal domain-like"/>
    <property type="match status" value="2"/>
</dbReference>
<dbReference type="GO" id="GO:0016491">
    <property type="term" value="F:oxidoreductase activity"/>
    <property type="evidence" value="ECO:0007669"/>
    <property type="project" value="UniProtKB-KW"/>
</dbReference>
<dbReference type="InterPro" id="IPR045854">
    <property type="entry name" value="NO2/SO3_Rdtase_4Fe4S_sf"/>
</dbReference>
<dbReference type="Proteomes" id="UP000286268">
    <property type="component" value="Chromosome"/>
</dbReference>
<feature type="domain" description="Nitrite/Sulfite reductase ferredoxin-like" evidence="8">
    <location>
        <begin position="44"/>
        <end position="107"/>
    </location>
</feature>
<dbReference type="GO" id="GO:0020037">
    <property type="term" value="F:heme binding"/>
    <property type="evidence" value="ECO:0007669"/>
    <property type="project" value="InterPro"/>
</dbReference>
<reference evidence="9 10" key="1">
    <citation type="submission" date="2018-01" db="EMBL/GenBank/DDBJ databases">
        <title>Genome Sequencing and Assembly of Anaerobacter polyendosporus strain CT4.</title>
        <authorList>
            <person name="Tachaapaikoon C."/>
            <person name="Sutheeworapong S."/>
            <person name="Jenjaroenpun P."/>
            <person name="Wongsurawat T."/>
            <person name="Nookeaw I."/>
            <person name="Cheawchanlertfa P."/>
            <person name="Kosugi A."/>
            <person name="Cheevadhanarak S."/>
            <person name="Ratanakhanokchai K."/>
        </authorList>
    </citation>
    <scope>NUCLEOTIDE SEQUENCE [LARGE SCALE GENOMIC DNA]</scope>
    <source>
        <strain evidence="9 10">CT4</strain>
    </source>
</reference>
<evidence type="ECO:0000259" key="8">
    <source>
        <dbReference type="Pfam" id="PF03460"/>
    </source>
</evidence>
<dbReference type="Gene3D" id="3.90.480.10">
    <property type="entry name" value="Sulfite Reductase Hemoprotein,Domain 2"/>
    <property type="match status" value="1"/>
</dbReference>
<organism evidence="9 10">
    <name type="scientific">Clostridium manihotivorum</name>
    <dbReference type="NCBI Taxonomy" id="2320868"/>
    <lineage>
        <taxon>Bacteria</taxon>
        <taxon>Bacillati</taxon>
        <taxon>Bacillota</taxon>
        <taxon>Clostridia</taxon>
        <taxon>Eubacteriales</taxon>
        <taxon>Clostridiaceae</taxon>
        <taxon>Clostridium</taxon>
    </lineage>
</organism>
<protein>
    <submittedName>
        <fullName evidence="9">Ferredoxin--nitrite reductase</fullName>
    </submittedName>
</protein>
<dbReference type="InterPro" id="IPR006067">
    <property type="entry name" value="NO2/SO3_Rdtase_4Fe4S_dom"/>
</dbReference>
<keyword evidence="3" id="KW-0479">Metal-binding</keyword>
<dbReference type="SUPFAM" id="SSF56014">
    <property type="entry name" value="Nitrite and sulphite reductase 4Fe-4S domain-like"/>
    <property type="match status" value="2"/>
</dbReference>
<dbReference type="GO" id="GO:0046872">
    <property type="term" value="F:metal ion binding"/>
    <property type="evidence" value="ECO:0007669"/>
    <property type="project" value="UniProtKB-KW"/>
</dbReference>
<gene>
    <name evidence="9" type="ORF">C1I91_04140</name>
</gene>
<evidence type="ECO:0000256" key="2">
    <source>
        <dbReference type="ARBA" id="ARBA00022617"/>
    </source>
</evidence>
<evidence type="ECO:0000259" key="7">
    <source>
        <dbReference type="Pfam" id="PF01077"/>
    </source>
</evidence>
<dbReference type="EMBL" id="CP025746">
    <property type="protein sequence ID" value="QAA30918.1"/>
    <property type="molecule type" value="Genomic_DNA"/>
</dbReference>
<dbReference type="InterPro" id="IPR036136">
    <property type="entry name" value="Nit/Sulf_reduc_fer-like_dom_sf"/>
</dbReference>
<keyword evidence="6" id="KW-0411">Iron-sulfur</keyword>
<keyword evidence="2" id="KW-0349">Heme</keyword>
<keyword evidence="1" id="KW-0004">4Fe-4S</keyword>
<evidence type="ECO:0000313" key="9">
    <source>
        <dbReference type="EMBL" id="QAA30918.1"/>
    </source>
</evidence>
<dbReference type="InterPro" id="IPR005117">
    <property type="entry name" value="NiRdtase/SiRdtase_haem-b_fer"/>
</dbReference>
<dbReference type="Pfam" id="PF01077">
    <property type="entry name" value="NIR_SIR"/>
    <property type="match status" value="1"/>
</dbReference>
<dbReference type="Pfam" id="PF03460">
    <property type="entry name" value="NIR_SIR_ferr"/>
    <property type="match status" value="1"/>
</dbReference>
<dbReference type="KEGG" id="cmah:C1I91_04140"/>
<evidence type="ECO:0000256" key="6">
    <source>
        <dbReference type="ARBA" id="ARBA00023014"/>
    </source>
</evidence>
<dbReference type="AlphaFoldDB" id="A0A410DPD9"/>
<dbReference type="OrthoDB" id="9803707at2"/>
<evidence type="ECO:0000256" key="1">
    <source>
        <dbReference type="ARBA" id="ARBA00022485"/>
    </source>
</evidence>
<keyword evidence="5" id="KW-0408">Iron</keyword>
<evidence type="ECO:0000256" key="5">
    <source>
        <dbReference type="ARBA" id="ARBA00023004"/>
    </source>
</evidence>
<dbReference type="InterPro" id="IPR051329">
    <property type="entry name" value="NIR_SIR_4Fe-4S"/>
</dbReference>
<accession>A0A410DPD9</accession>
<dbReference type="GO" id="GO:0051539">
    <property type="term" value="F:4 iron, 4 sulfur cluster binding"/>
    <property type="evidence" value="ECO:0007669"/>
    <property type="project" value="UniProtKB-KW"/>
</dbReference>
<feature type="domain" description="Nitrite/sulphite reductase 4Fe-4S" evidence="7">
    <location>
        <begin position="118"/>
        <end position="270"/>
    </location>
</feature>
<evidence type="ECO:0000256" key="4">
    <source>
        <dbReference type="ARBA" id="ARBA00023002"/>
    </source>
</evidence>
<dbReference type="PANTHER" id="PTHR32439">
    <property type="entry name" value="FERREDOXIN--NITRITE REDUCTASE, CHLOROPLASTIC"/>
    <property type="match status" value="1"/>
</dbReference>
<dbReference type="Gene3D" id="3.30.413.10">
    <property type="entry name" value="Sulfite Reductase Hemoprotein, domain 1"/>
    <property type="match status" value="2"/>
</dbReference>
<sequence length="516" mass="58031">MNDLKEQLIKDIENFRIIGHKFLNGEINRAEFKKTSGGMGVYSHRSGTEFMVRLRTFSGVLSKDRLKFIYGLAEQYNLEGVHLTTRQDIQLHGLGIDEIYEIMKAALEEGIHTRGAGGNFPRNVALSPLSGVNPKEAFDVTPYAIRVNEHFLSKITSYKLPRKLKVAFASSNEDEAHATVTDLGFLAVKENEKEYFKLYLGGGLGRNPKVGIEYDELVEPKDVLYHVEAMTSLFIAEGDYENHGKARIRYIVERMGAEAFIECYKKHLEKVKIEQNLSLEIADKKVVKQGIKTNLVSNRLFEQKVEGLYSVYFHPIGGQLKLSVLKMLLEEISSIEEAEVRLTMNEGLYITNLNGEEAERLIKLTKTLGGETRLEQSVACIGVPTCQIGVLNGQKTLQEIISKFKEENIIEDILPRVHISGCANSCGVHEVGAIGFFGKLKRVNNVSSNVFELHVKGKLGKDVTRLGASYGDILQDQVPQFLLELARTIKTEKVEFIDWLESHETEFKELVGKFAV</sequence>
<keyword evidence="10" id="KW-1185">Reference proteome</keyword>
<evidence type="ECO:0000256" key="3">
    <source>
        <dbReference type="ARBA" id="ARBA00022723"/>
    </source>
</evidence>